<reference evidence="1 2" key="1">
    <citation type="submission" date="2017-02" db="EMBL/GenBank/DDBJ databases">
        <title>Draft genome of Acidibacillus ferrooxidans Huett2.</title>
        <authorList>
            <person name="Schopf S."/>
        </authorList>
    </citation>
    <scope>NUCLEOTIDE SEQUENCE [LARGE SCALE GENOMIC DNA]</scope>
    <source>
        <strain evidence="1 2">Huett2</strain>
    </source>
</reference>
<evidence type="ECO:0000313" key="1">
    <source>
        <dbReference type="EMBL" id="OPG16759.1"/>
    </source>
</evidence>
<keyword evidence="2" id="KW-1185">Reference proteome</keyword>
<dbReference type="EMBL" id="MWPS01000014">
    <property type="protein sequence ID" value="OPG16759.1"/>
    <property type="molecule type" value="Genomic_DNA"/>
</dbReference>
<dbReference type="RefSeq" id="WP_079290120.1">
    <property type="nucleotide sequence ID" value="NZ_MWPS01000014.1"/>
</dbReference>
<accession>A0A1V4EV14</accession>
<protein>
    <submittedName>
        <fullName evidence="1">Uncharacterized protein</fullName>
    </submittedName>
</protein>
<name>A0A1V4EV14_9BACL</name>
<dbReference type="Proteomes" id="UP000190229">
    <property type="component" value="Unassembled WGS sequence"/>
</dbReference>
<organism evidence="1 2">
    <name type="scientific">Ferroacidibacillus organovorans</name>
    <dbReference type="NCBI Taxonomy" id="1765683"/>
    <lineage>
        <taxon>Bacteria</taxon>
        <taxon>Bacillati</taxon>
        <taxon>Bacillota</taxon>
        <taxon>Bacilli</taxon>
        <taxon>Bacillales</taxon>
        <taxon>Alicyclobacillaceae</taxon>
        <taxon>Ferroacidibacillus</taxon>
    </lineage>
</organism>
<sequence>MINTDIPFHLRGIDGVVSVDYRANTDSSQWGYVLEHGKVRISDLLIGSKEDWDSHVSFLVNKYPNWSFV</sequence>
<proteinExistence type="predicted"/>
<dbReference type="AlphaFoldDB" id="A0A1V4EV14"/>
<gene>
    <name evidence="1" type="ORF">B2M26_05220</name>
</gene>
<evidence type="ECO:0000313" key="2">
    <source>
        <dbReference type="Proteomes" id="UP000190229"/>
    </source>
</evidence>
<comment type="caution">
    <text evidence="1">The sequence shown here is derived from an EMBL/GenBank/DDBJ whole genome shotgun (WGS) entry which is preliminary data.</text>
</comment>